<feature type="domain" description="FAD-binding" evidence="8">
    <location>
        <begin position="13"/>
        <end position="346"/>
    </location>
</feature>
<evidence type="ECO:0000256" key="3">
    <source>
        <dbReference type="ARBA" id="ARBA00005349"/>
    </source>
</evidence>
<organism evidence="9 10">
    <name type="scientific">Chitinivorax tropicus</name>
    <dbReference type="NCBI Taxonomy" id="714531"/>
    <lineage>
        <taxon>Bacteria</taxon>
        <taxon>Pseudomonadati</taxon>
        <taxon>Pseudomonadota</taxon>
        <taxon>Betaproteobacteria</taxon>
        <taxon>Chitinivorax</taxon>
    </lineage>
</organism>
<evidence type="ECO:0000256" key="7">
    <source>
        <dbReference type="ARBA" id="ARBA00023033"/>
    </source>
</evidence>
<protein>
    <submittedName>
        <fullName evidence="9">2-octaprenyl-6-methoxyphenol hydroxylase</fullName>
        <ecNumber evidence="9">1.14.13.-</ecNumber>
    </submittedName>
</protein>
<keyword evidence="10" id="KW-1185">Reference proteome</keyword>
<dbReference type="GO" id="GO:0016705">
    <property type="term" value="F:oxidoreductase activity, acting on paired donors, with incorporation or reduction of molecular oxygen"/>
    <property type="evidence" value="ECO:0007669"/>
    <property type="project" value="InterPro"/>
</dbReference>
<proteinExistence type="inferred from homology"/>
<dbReference type="PANTHER" id="PTHR43876">
    <property type="entry name" value="UBIQUINONE BIOSYNTHESIS MONOOXYGENASE COQ6, MITOCHONDRIAL"/>
    <property type="match status" value="1"/>
</dbReference>
<dbReference type="Gene3D" id="3.50.50.60">
    <property type="entry name" value="FAD/NAD(P)-binding domain"/>
    <property type="match status" value="2"/>
</dbReference>
<evidence type="ECO:0000256" key="4">
    <source>
        <dbReference type="ARBA" id="ARBA00022630"/>
    </source>
</evidence>
<dbReference type="EC" id="1.14.13.-" evidence="9"/>
<accession>A0A840MQ91</accession>
<comment type="pathway">
    <text evidence="2">Cofactor biosynthesis; ubiquinone biosynthesis.</text>
</comment>
<dbReference type="EMBL" id="JACHHY010000015">
    <property type="protein sequence ID" value="MBB5019237.1"/>
    <property type="molecule type" value="Genomic_DNA"/>
</dbReference>
<dbReference type="InterPro" id="IPR018168">
    <property type="entry name" value="Ubi_Hdrlase_CS"/>
</dbReference>
<evidence type="ECO:0000256" key="6">
    <source>
        <dbReference type="ARBA" id="ARBA00023002"/>
    </source>
</evidence>
<dbReference type="NCBIfam" id="TIGR01988">
    <property type="entry name" value="Ubi-OHases"/>
    <property type="match status" value="1"/>
</dbReference>
<keyword evidence="5" id="KW-0274">FAD</keyword>
<dbReference type="Proteomes" id="UP000575898">
    <property type="component" value="Unassembled WGS sequence"/>
</dbReference>
<comment type="similarity">
    <text evidence="3">Belongs to the UbiH/COQ6 family.</text>
</comment>
<dbReference type="Pfam" id="PF01494">
    <property type="entry name" value="FAD_binding_3"/>
    <property type="match status" value="1"/>
</dbReference>
<comment type="cofactor">
    <cofactor evidence="1">
        <name>FAD</name>
        <dbReference type="ChEBI" id="CHEBI:57692"/>
    </cofactor>
</comment>
<gene>
    <name evidence="9" type="ORF">HNQ59_002535</name>
</gene>
<evidence type="ECO:0000256" key="5">
    <source>
        <dbReference type="ARBA" id="ARBA00022827"/>
    </source>
</evidence>
<dbReference type="GO" id="GO:0004497">
    <property type="term" value="F:monooxygenase activity"/>
    <property type="evidence" value="ECO:0007669"/>
    <property type="project" value="UniProtKB-KW"/>
</dbReference>
<keyword evidence="6 9" id="KW-0560">Oxidoreductase</keyword>
<dbReference type="InterPro" id="IPR051205">
    <property type="entry name" value="UbiH/COQ6_monooxygenase"/>
</dbReference>
<dbReference type="SUPFAM" id="SSF51905">
    <property type="entry name" value="FAD/NAD(P)-binding domain"/>
    <property type="match status" value="1"/>
</dbReference>
<dbReference type="InterPro" id="IPR002938">
    <property type="entry name" value="FAD-bd"/>
</dbReference>
<dbReference type="AlphaFoldDB" id="A0A840MQ91"/>
<dbReference type="GO" id="GO:0071949">
    <property type="term" value="F:FAD binding"/>
    <property type="evidence" value="ECO:0007669"/>
    <property type="project" value="InterPro"/>
</dbReference>
<reference evidence="9 10" key="1">
    <citation type="submission" date="2020-08" db="EMBL/GenBank/DDBJ databases">
        <title>Genomic Encyclopedia of Type Strains, Phase IV (KMG-IV): sequencing the most valuable type-strain genomes for metagenomic binning, comparative biology and taxonomic classification.</title>
        <authorList>
            <person name="Goeker M."/>
        </authorList>
    </citation>
    <scope>NUCLEOTIDE SEQUENCE [LARGE SCALE GENOMIC DNA]</scope>
    <source>
        <strain evidence="9 10">DSM 27165</strain>
    </source>
</reference>
<dbReference type="UniPathway" id="UPA00232"/>
<sequence length="393" mass="41849">MTNQIAQLPDHLDIAIVGGGPVGAALALSLQDAGLHVAVLEARAGEPKPDPRALALSWGSVQTLERLGAWQGLQESTPIKTVHVSQRSGFGHATLSCEELDVPALGYVVNYGDLAGALHRRLLQAPVHYQQGVQLDTVKALPGYVAMRLNQGHKQKMVTASLLVVADGGKSLTTLPGIERRMQDYGQHAVICDVRTDQAQRWVAYERFSEQGPMALLPRGEGFTVVWTCGNDEVEACMALSDEVFLAQLQGRMGDRAGRFISTGPRASFPLALRRLVSPVGVRTVLIGNAAQVLHPVAGQGFNLGLRDAIALADVVASTARDTLGTQPMLNRYAKVRKLDATTTTAFTDSLIKLFALPGSLASSARGSGLALLDLVPAARKRFTQHMVFGAGA</sequence>
<dbReference type="InterPro" id="IPR010971">
    <property type="entry name" value="UbiH/COQ6"/>
</dbReference>
<evidence type="ECO:0000313" key="10">
    <source>
        <dbReference type="Proteomes" id="UP000575898"/>
    </source>
</evidence>
<dbReference type="PROSITE" id="PS01304">
    <property type="entry name" value="UBIH"/>
    <property type="match status" value="1"/>
</dbReference>
<dbReference type="PRINTS" id="PR00420">
    <property type="entry name" value="RNGMNOXGNASE"/>
</dbReference>
<comment type="caution">
    <text evidence="9">The sequence shown here is derived from an EMBL/GenBank/DDBJ whole genome shotgun (WGS) entry which is preliminary data.</text>
</comment>
<dbReference type="PANTHER" id="PTHR43876:SF7">
    <property type="entry name" value="UBIQUINONE BIOSYNTHESIS MONOOXYGENASE COQ6, MITOCHONDRIAL"/>
    <property type="match status" value="1"/>
</dbReference>
<dbReference type="RefSeq" id="WP_184039739.1">
    <property type="nucleotide sequence ID" value="NZ_JACHHY010000015.1"/>
</dbReference>
<dbReference type="InterPro" id="IPR036188">
    <property type="entry name" value="FAD/NAD-bd_sf"/>
</dbReference>
<evidence type="ECO:0000256" key="2">
    <source>
        <dbReference type="ARBA" id="ARBA00004749"/>
    </source>
</evidence>
<dbReference type="GO" id="GO:0006744">
    <property type="term" value="P:ubiquinone biosynthetic process"/>
    <property type="evidence" value="ECO:0007669"/>
    <property type="project" value="UniProtKB-UniPathway"/>
</dbReference>
<evidence type="ECO:0000313" key="9">
    <source>
        <dbReference type="EMBL" id="MBB5019237.1"/>
    </source>
</evidence>
<name>A0A840MQ91_9PROT</name>
<evidence type="ECO:0000259" key="8">
    <source>
        <dbReference type="Pfam" id="PF01494"/>
    </source>
</evidence>
<evidence type="ECO:0000256" key="1">
    <source>
        <dbReference type="ARBA" id="ARBA00001974"/>
    </source>
</evidence>
<keyword evidence="4" id="KW-0285">Flavoprotein</keyword>
<keyword evidence="7" id="KW-0503">Monooxygenase</keyword>